<evidence type="ECO:0000256" key="3">
    <source>
        <dbReference type="ARBA" id="ARBA00023004"/>
    </source>
</evidence>
<feature type="binding site" evidence="4">
    <location>
        <position position="257"/>
    </location>
    <ligand>
        <name>Fe cation</name>
        <dbReference type="ChEBI" id="CHEBI:24875"/>
        <note>catalytic</note>
    </ligand>
</feature>
<keyword evidence="2 4" id="KW-0479">Metal-binding</keyword>
<name>A0A1Z5JBZ7_FISSO</name>
<dbReference type="GO" id="GO:0046872">
    <property type="term" value="F:metal ion binding"/>
    <property type="evidence" value="ECO:0007669"/>
    <property type="project" value="UniProtKB-KW"/>
</dbReference>
<comment type="similarity">
    <text evidence="1">Belongs to the carotenoid oxygenase family.</text>
</comment>
<accession>A0A1Z5JBZ7</accession>
<dbReference type="InterPro" id="IPR004294">
    <property type="entry name" value="Carotenoid_Oase"/>
</dbReference>
<sequence>MPWPLNVEKYGEFDQHNDWGFVYSSVPPEASSSYEIDDIEGQIPADLSGAYYKAGPGNFEREGRRYAHVLDGDGFVAAFHFGNGKARYTGRFVETEYFVRESLEDKIKYRNVFGTQRSGSILKNAFDLVLKNVANTNVVKWGGRLFALWEAGRPYELDPDTLETLKQADDGPYEGLGTDARIRGITVDHGGQIDKLMGVGRAFTAHPHILDDDTMVAFKAATSVTDKKSCLEFLEYNNKWEVKKAVEYSFDVGPPPHDFSISENYYCFFENPFGAMDNVPYLFGVKAPTQIMQLLLRRPAILHLVPRHSFAKAMTVEVAPYFNIHNVPEAIERNGKLYLYSNGWDLNDRRFFPDSKDSVPFLGSWGGLYPDFINGVVPPSFLYETVVDLQSKTTVRHKEVAPGVVMEFPVSDPNNAEIVYCTVAATDYTSLPGTGLCKMNVKTSEVECWWAENKIFTHEITPVSKLNGEAGSWLLTLFYDSGKKRASLAIFDSEKFQEGPVCRMHLKHHLSYGLHGSFSSCLN</sequence>
<feature type="binding site" evidence="4">
    <location>
        <position position="206"/>
    </location>
    <ligand>
        <name>Fe cation</name>
        <dbReference type="ChEBI" id="CHEBI:24875"/>
        <note>catalytic</note>
    </ligand>
</feature>
<organism evidence="5 6">
    <name type="scientific">Fistulifera solaris</name>
    <name type="common">Oleaginous diatom</name>
    <dbReference type="NCBI Taxonomy" id="1519565"/>
    <lineage>
        <taxon>Eukaryota</taxon>
        <taxon>Sar</taxon>
        <taxon>Stramenopiles</taxon>
        <taxon>Ochrophyta</taxon>
        <taxon>Bacillariophyta</taxon>
        <taxon>Bacillariophyceae</taxon>
        <taxon>Bacillariophycidae</taxon>
        <taxon>Naviculales</taxon>
        <taxon>Naviculaceae</taxon>
        <taxon>Fistulifera</taxon>
    </lineage>
</organism>
<keyword evidence="6" id="KW-1185">Reference proteome</keyword>
<dbReference type="EMBL" id="BDSP01000041">
    <property type="protein sequence ID" value="GAX11495.1"/>
    <property type="molecule type" value="Genomic_DNA"/>
</dbReference>
<evidence type="ECO:0000313" key="5">
    <source>
        <dbReference type="EMBL" id="GAX11495.1"/>
    </source>
</evidence>
<comment type="cofactor">
    <cofactor evidence="4">
        <name>Fe(2+)</name>
        <dbReference type="ChEBI" id="CHEBI:29033"/>
    </cofactor>
    <text evidence="4">Binds 1 Fe(2+) ion per subunit.</text>
</comment>
<reference evidence="5 6" key="1">
    <citation type="journal article" date="2015" name="Plant Cell">
        <title>Oil accumulation by the oleaginous diatom Fistulifera solaris as revealed by the genome and transcriptome.</title>
        <authorList>
            <person name="Tanaka T."/>
            <person name="Maeda Y."/>
            <person name="Veluchamy A."/>
            <person name="Tanaka M."/>
            <person name="Abida H."/>
            <person name="Marechal E."/>
            <person name="Bowler C."/>
            <person name="Muto M."/>
            <person name="Sunaga Y."/>
            <person name="Tanaka M."/>
            <person name="Yoshino T."/>
            <person name="Taniguchi T."/>
            <person name="Fukuda Y."/>
            <person name="Nemoto M."/>
            <person name="Matsumoto M."/>
            <person name="Wong P.S."/>
            <person name="Aburatani S."/>
            <person name="Fujibuchi W."/>
        </authorList>
    </citation>
    <scope>NUCLEOTIDE SEQUENCE [LARGE SCALE GENOMIC DNA]</scope>
    <source>
        <strain evidence="5 6">JPCC DA0580</strain>
    </source>
</reference>
<dbReference type="Pfam" id="PF03055">
    <property type="entry name" value="RPE65"/>
    <property type="match status" value="1"/>
</dbReference>
<evidence type="ECO:0000256" key="4">
    <source>
        <dbReference type="PIRSR" id="PIRSR604294-1"/>
    </source>
</evidence>
<feature type="binding site" evidence="4">
    <location>
        <position position="515"/>
    </location>
    <ligand>
        <name>Fe cation</name>
        <dbReference type="ChEBI" id="CHEBI:24875"/>
        <note>catalytic</note>
    </ligand>
</feature>
<gene>
    <name evidence="5" type="ORF">FisN_22Lh188</name>
</gene>
<evidence type="ECO:0000313" key="6">
    <source>
        <dbReference type="Proteomes" id="UP000198406"/>
    </source>
</evidence>
<evidence type="ECO:0000256" key="2">
    <source>
        <dbReference type="ARBA" id="ARBA00022723"/>
    </source>
</evidence>
<keyword evidence="3 4" id="KW-0408">Iron</keyword>
<dbReference type="InParanoid" id="A0A1Z5JBZ7"/>
<dbReference type="GO" id="GO:0010436">
    <property type="term" value="F:carotenoid dioxygenase activity"/>
    <property type="evidence" value="ECO:0007669"/>
    <property type="project" value="TreeGrafter"/>
</dbReference>
<comment type="caution">
    <text evidence="5">The sequence shown here is derived from an EMBL/GenBank/DDBJ whole genome shotgun (WGS) entry which is preliminary data.</text>
</comment>
<dbReference type="Proteomes" id="UP000198406">
    <property type="component" value="Unassembled WGS sequence"/>
</dbReference>
<dbReference type="PANTHER" id="PTHR10543">
    <property type="entry name" value="BETA-CAROTENE DIOXYGENASE"/>
    <property type="match status" value="1"/>
</dbReference>
<proteinExistence type="inferred from homology"/>
<dbReference type="PANTHER" id="PTHR10543:SF138">
    <property type="entry name" value="CAROTENOID OXYGENASE"/>
    <property type="match status" value="1"/>
</dbReference>
<dbReference type="OrthoDB" id="37757at2759"/>
<evidence type="ECO:0000256" key="1">
    <source>
        <dbReference type="ARBA" id="ARBA00006787"/>
    </source>
</evidence>
<dbReference type="GO" id="GO:0016121">
    <property type="term" value="P:carotene catabolic process"/>
    <property type="evidence" value="ECO:0007669"/>
    <property type="project" value="TreeGrafter"/>
</dbReference>
<dbReference type="AlphaFoldDB" id="A0A1Z5JBZ7"/>
<protein>
    <submittedName>
        <fullName evidence="5">Uncharacterized protein</fullName>
    </submittedName>
</protein>
<feature type="binding site" evidence="4">
    <location>
        <position position="325"/>
    </location>
    <ligand>
        <name>Fe cation</name>
        <dbReference type="ChEBI" id="CHEBI:24875"/>
        <note>catalytic</note>
    </ligand>
</feature>